<feature type="region of interest" description="Disordered" evidence="4">
    <location>
        <begin position="71"/>
        <end position="168"/>
    </location>
</feature>
<evidence type="ECO:0000256" key="3">
    <source>
        <dbReference type="SAM" id="Coils"/>
    </source>
</evidence>
<feature type="compositionally biased region" description="Acidic residues" evidence="4">
    <location>
        <begin position="303"/>
        <end position="316"/>
    </location>
</feature>
<dbReference type="STRING" id="1173701.A0A066XES2"/>
<dbReference type="HOGENOM" id="CLU_031138_0_0_1"/>
<feature type="compositionally biased region" description="Basic residues" evidence="4">
    <location>
        <begin position="1"/>
        <end position="12"/>
    </location>
</feature>
<proteinExistence type="predicted"/>
<feature type="region of interest" description="Disordered" evidence="4">
    <location>
        <begin position="1"/>
        <end position="42"/>
    </location>
</feature>
<comment type="caution">
    <text evidence="5">The sequence shown here is derived from an EMBL/GenBank/DDBJ whole genome shotgun (WGS) entry which is preliminary data.</text>
</comment>
<dbReference type="OrthoDB" id="429427at2759"/>
<evidence type="ECO:0000256" key="4">
    <source>
        <dbReference type="SAM" id="MobiDB-lite"/>
    </source>
</evidence>
<dbReference type="OMA" id="PTEYSKD"/>
<dbReference type="GO" id="GO:0071008">
    <property type="term" value="C:U2-type post-mRNA release spliceosomal complex"/>
    <property type="evidence" value="ECO:0007669"/>
    <property type="project" value="InterPro"/>
</dbReference>
<dbReference type="eggNOG" id="ENOG502S5MV">
    <property type="taxonomic scope" value="Eukaryota"/>
</dbReference>
<dbReference type="Pfam" id="PF15458">
    <property type="entry name" value="NTR2"/>
    <property type="match status" value="1"/>
</dbReference>
<evidence type="ECO:0000256" key="1">
    <source>
        <dbReference type="ARBA" id="ARBA00004123"/>
    </source>
</evidence>
<organism evidence="5 6">
    <name type="scientific">Colletotrichum sublineola</name>
    <name type="common">Sorghum anthracnose fungus</name>
    <dbReference type="NCBI Taxonomy" id="1173701"/>
    <lineage>
        <taxon>Eukaryota</taxon>
        <taxon>Fungi</taxon>
        <taxon>Dikarya</taxon>
        <taxon>Ascomycota</taxon>
        <taxon>Pezizomycotina</taxon>
        <taxon>Sordariomycetes</taxon>
        <taxon>Hypocreomycetidae</taxon>
        <taxon>Glomerellales</taxon>
        <taxon>Glomerellaceae</taxon>
        <taxon>Colletotrichum</taxon>
        <taxon>Colletotrichum graminicola species complex</taxon>
    </lineage>
</organism>
<dbReference type="InterPro" id="IPR028211">
    <property type="entry name" value="Ntr2"/>
</dbReference>
<reference evidence="6" key="1">
    <citation type="journal article" date="2014" name="Genome Announc.">
        <title>Draft genome sequence of Colletotrichum sublineola, a destructive pathogen of cultivated sorghum.</title>
        <authorList>
            <person name="Baroncelli R."/>
            <person name="Sanz-Martin J.M."/>
            <person name="Rech G.E."/>
            <person name="Sukno S.A."/>
            <person name="Thon M.R."/>
        </authorList>
    </citation>
    <scope>NUCLEOTIDE SEQUENCE [LARGE SCALE GENOMIC DNA]</scope>
    <source>
        <strain evidence="6">TX430BB</strain>
    </source>
</reference>
<feature type="coiled-coil region" evidence="3">
    <location>
        <begin position="404"/>
        <end position="445"/>
    </location>
</feature>
<dbReference type="GO" id="GO:0003677">
    <property type="term" value="F:DNA binding"/>
    <property type="evidence" value="ECO:0007669"/>
    <property type="project" value="InterPro"/>
</dbReference>
<dbReference type="GO" id="GO:0000390">
    <property type="term" value="P:spliceosomal complex disassembly"/>
    <property type="evidence" value="ECO:0007669"/>
    <property type="project" value="InterPro"/>
</dbReference>
<evidence type="ECO:0000313" key="6">
    <source>
        <dbReference type="Proteomes" id="UP000027238"/>
    </source>
</evidence>
<dbReference type="AlphaFoldDB" id="A0A066XES2"/>
<dbReference type="PANTHER" id="PTHR12214:SF0">
    <property type="entry name" value="LD29489P"/>
    <property type="match status" value="1"/>
</dbReference>
<keyword evidence="3" id="KW-0175">Coiled coil</keyword>
<feature type="compositionally biased region" description="Polar residues" evidence="4">
    <location>
        <begin position="462"/>
        <end position="478"/>
    </location>
</feature>
<dbReference type="InterPro" id="IPR012890">
    <property type="entry name" value="GCFC2-like"/>
</dbReference>
<keyword evidence="2" id="KW-0539">Nucleus</keyword>
<accession>A0A066XES2</accession>
<name>A0A066XES2_COLSU</name>
<evidence type="ECO:0008006" key="7">
    <source>
        <dbReference type="Google" id="ProtNLM"/>
    </source>
</evidence>
<feature type="compositionally biased region" description="Polar residues" evidence="4">
    <location>
        <begin position="158"/>
        <end position="168"/>
    </location>
</feature>
<evidence type="ECO:0000256" key="2">
    <source>
        <dbReference type="ARBA" id="ARBA00023242"/>
    </source>
</evidence>
<evidence type="ECO:0000313" key="5">
    <source>
        <dbReference type="EMBL" id="KDN64226.1"/>
    </source>
</evidence>
<keyword evidence="6" id="KW-1185">Reference proteome</keyword>
<dbReference type="Proteomes" id="UP000027238">
    <property type="component" value="Unassembled WGS sequence"/>
</dbReference>
<protein>
    <recommendedName>
        <fullName evidence="7">Nineteen complex-related protein 2 domain-containing protein</fullName>
    </recommendedName>
</protein>
<feature type="region of interest" description="Disordered" evidence="4">
    <location>
        <begin position="241"/>
        <end position="393"/>
    </location>
</feature>
<dbReference type="PANTHER" id="PTHR12214">
    <property type="entry name" value="GC-RICH SEQUENCE DNA-BINDING FACTOR"/>
    <property type="match status" value="1"/>
</dbReference>
<feature type="region of interest" description="Disordered" evidence="4">
    <location>
        <begin position="457"/>
        <end position="505"/>
    </location>
</feature>
<feature type="compositionally biased region" description="Acidic residues" evidence="4">
    <location>
        <begin position="274"/>
        <end position="287"/>
    </location>
</feature>
<comment type="subcellular location">
    <subcellularLocation>
        <location evidence="1">Nucleus</location>
    </subcellularLocation>
</comment>
<dbReference type="EMBL" id="JMSE01001147">
    <property type="protein sequence ID" value="KDN64226.1"/>
    <property type="molecule type" value="Genomic_DNA"/>
</dbReference>
<sequence length="505" mass="55884">MSAFTPKRKAKVIKVLDDDEDDTGNASPIGQEPVKDGESPVPLQRLSADSVVRKANRMPDAAPVAVKFTRKPIRQSGLRRSINVNELDDSNGGVAIGDSAKPKAVPTQDDDEDDGPVVIRPAVSRSSSLRQKKRKSTSRLSFGGAGTEGDGDDVPKTEYTTPKKSTLGHQAFENSALKNRLLMRSFRDEDEDRPKYSKEYLSELQNSTPNTPQSLTTLRMQDEDGMDLDDSELEGALIVNEDEFASRPHQTTILTEAEIQERKQRRARLAHEQQDDDFISFDDDGDGDMSLRKKKNDTRLVREDEDLGEGFDDFVEDGGLSLGKKAEREEKVRRRREMAEQIQMAEGGSDDESDASEAERRAAFEAAQTRSGMDGLQKPERNPAEHLLQVPPKITPLPSLTDCLSRLQTTMRAMELDLAEKKKRVEALRREKDGIMTRKDEVQQLLNEAGKKYTAAIGNGASAESTTQSPDKQITNAGASELRVERGLESLGTTPNERSDVGEQG</sequence>
<gene>
    <name evidence="5" type="ORF">CSUB01_01319</name>
</gene>